<keyword evidence="1" id="KW-1133">Transmembrane helix</keyword>
<comment type="caution">
    <text evidence="2">The sequence shown here is derived from an EMBL/GenBank/DDBJ whole genome shotgun (WGS) entry which is preliminary data.</text>
</comment>
<reference evidence="2 3" key="1">
    <citation type="submission" date="2024-05" db="EMBL/GenBank/DDBJ databases">
        <title>Haplotype-resolved chromosome-level genome assembly of Huyou (Citrus changshanensis).</title>
        <authorList>
            <person name="Miao C."/>
            <person name="Chen W."/>
            <person name="Wu Y."/>
            <person name="Wang L."/>
            <person name="Zhao S."/>
            <person name="Grierson D."/>
            <person name="Xu C."/>
            <person name="Chen K."/>
        </authorList>
    </citation>
    <scope>NUCLEOTIDE SEQUENCE [LARGE SCALE GENOMIC DNA]</scope>
    <source>
        <strain evidence="2">01-14</strain>
        <tissue evidence="2">Leaf</tissue>
    </source>
</reference>
<evidence type="ECO:0000313" key="2">
    <source>
        <dbReference type="EMBL" id="KAK9214852.1"/>
    </source>
</evidence>
<keyword evidence="1" id="KW-0472">Membrane</keyword>
<proteinExistence type="predicted"/>
<evidence type="ECO:0000256" key="1">
    <source>
        <dbReference type="SAM" id="Phobius"/>
    </source>
</evidence>
<accession>A0AAP0MMK6</accession>
<evidence type="ECO:0000313" key="3">
    <source>
        <dbReference type="Proteomes" id="UP001428341"/>
    </source>
</evidence>
<keyword evidence="1" id="KW-0812">Transmembrane</keyword>
<keyword evidence="3" id="KW-1185">Reference proteome</keyword>
<gene>
    <name evidence="2" type="ORF">WN944_006852</name>
</gene>
<dbReference type="EMBL" id="JBCGBO010000003">
    <property type="protein sequence ID" value="KAK9214852.1"/>
    <property type="molecule type" value="Genomic_DNA"/>
</dbReference>
<protein>
    <submittedName>
        <fullName evidence="2">Uncharacterized protein</fullName>
    </submittedName>
</protein>
<sequence>MGKVFVQGEGNYHCIRIFVHISDVINDHMYSLIGIFFFLVLCSCILRTIDLAIDCEEYILSALSTAQEKFKKHDLGHPDDKVLSSFVGTESEKFNGLCAVVEDDSSYVLAGASSACSIGTTCSIEPGT</sequence>
<name>A0AAP0MMK6_9ROSI</name>
<dbReference type="Proteomes" id="UP001428341">
    <property type="component" value="Unassembled WGS sequence"/>
</dbReference>
<dbReference type="AlphaFoldDB" id="A0AAP0MMK6"/>
<feature type="transmembrane region" description="Helical" evidence="1">
    <location>
        <begin position="29"/>
        <end position="49"/>
    </location>
</feature>
<organism evidence="2 3">
    <name type="scientific">Citrus x changshan-huyou</name>
    <dbReference type="NCBI Taxonomy" id="2935761"/>
    <lineage>
        <taxon>Eukaryota</taxon>
        <taxon>Viridiplantae</taxon>
        <taxon>Streptophyta</taxon>
        <taxon>Embryophyta</taxon>
        <taxon>Tracheophyta</taxon>
        <taxon>Spermatophyta</taxon>
        <taxon>Magnoliopsida</taxon>
        <taxon>eudicotyledons</taxon>
        <taxon>Gunneridae</taxon>
        <taxon>Pentapetalae</taxon>
        <taxon>rosids</taxon>
        <taxon>malvids</taxon>
        <taxon>Sapindales</taxon>
        <taxon>Rutaceae</taxon>
        <taxon>Aurantioideae</taxon>
        <taxon>Citrus</taxon>
    </lineage>
</organism>